<organism evidence="3 4">
    <name type="scientific">Python bivittatus</name>
    <name type="common">Burmese python</name>
    <name type="synonym">Python molurus bivittatus</name>
    <dbReference type="NCBI Taxonomy" id="176946"/>
    <lineage>
        <taxon>Eukaryota</taxon>
        <taxon>Metazoa</taxon>
        <taxon>Chordata</taxon>
        <taxon>Craniata</taxon>
        <taxon>Vertebrata</taxon>
        <taxon>Euteleostomi</taxon>
        <taxon>Lepidosauria</taxon>
        <taxon>Squamata</taxon>
        <taxon>Bifurcata</taxon>
        <taxon>Unidentata</taxon>
        <taxon>Episquamata</taxon>
        <taxon>Toxicofera</taxon>
        <taxon>Serpentes</taxon>
        <taxon>Henophidia</taxon>
        <taxon>Pythonidae</taxon>
        <taxon>Python</taxon>
    </lineage>
</organism>
<feature type="compositionally biased region" description="Polar residues" evidence="1">
    <location>
        <begin position="32"/>
        <end position="49"/>
    </location>
</feature>
<evidence type="ECO:0000256" key="1">
    <source>
        <dbReference type="SAM" id="MobiDB-lite"/>
    </source>
</evidence>
<feature type="compositionally biased region" description="Polar residues" evidence="1">
    <location>
        <begin position="1"/>
        <end position="15"/>
    </location>
</feature>
<feature type="region of interest" description="Disordered" evidence="1">
    <location>
        <begin position="1"/>
        <end position="20"/>
    </location>
</feature>
<accession>A0A9F5IXL8</accession>
<dbReference type="GO" id="GO:0015629">
    <property type="term" value="C:actin cytoskeleton"/>
    <property type="evidence" value="ECO:0007669"/>
    <property type="project" value="TreeGrafter"/>
</dbReference>
<dbReference type="Proteomes" id="UP000695026">
    <property type="component" value="Unplaced"/>
</dbReference>
<name>A0A9F5IXL8_PYTBI</name>
<dbReference type="InterPro" id="IPR036886">
    <property type="entry name" value="Villin_headpiece_dom_sf"/>
</dbReference>
<feature type="non-terminal residue" evidence="4">
    <location>
        <position position="1"/>
    </location>
</feature>
<feature type="domain" description="HP" evidence="2">
    <location>
        <begin position="52"/>
        <end position="118"/>
    </location>
</feature>
<dbReference type="AlphaFoldDB" id="A0A9F5IXL8"/>
<evidence type="ECO:0000259" key="2">
    <source>
        <dbReference type="PROSITE" id="PS51089"/>
    </source>
</evidence>
<dbReference type="Pfam" id="PF02209">
    <property type="entry name" value="VHP"/>
    <property type="match status" value="1"/>
</dbReference>
<keyword evidence="3" id="KW-1185">Reference proteome</keyword>
<evidence type="ECO:0000313" key="3">
    <source>
        <dbReference type="Proteomes" id="UP000695026"/>
    </source>
</evidence>
<dbReference type="GO" id="GO:0007010">
    <property type="term" value="P:cytoskeleton organization"/>
    <property type="evidence" value="ECO:0007669"/>
    <property type="project" value="InterPro"/>
</dbReference>
<dbReference type="SUPFAM" id="SSF47050">
    <property type="entry name" value="VHP, Villin headpiece domain"/>
    <property type="match status" value="1"/>
</dbReference>
<dbReference type="OrthoDB" id="6375767at2759"/>
<dbReference type="InterPro" id="IPR003128">
    <property type="entry name" value="Villin_headpiece"/>
</dbReference>
<dbReference type="PANTHER" id="PTHR24213">
    <property type="entry name" value="ACTIN-BINDING LIM PROTEIN"/>
    <property type="match status" value="1"/>
</dbReference>
<sequence length="118" mass="13679">DLKNANFNNRNSSSKPVAANPVISEARSNLQENQTLTNRSNGYNANTPLQERDENGGFSRDLLINKKVDELPEGVDPTQKEYYLSDPDFYDIFGKTKHEFYQMPKWKQQNEKKQYGLF</sequence>
<dbReference type="SMART" id="SM00153">
    <property type="entry name" value="VHP"/>
    <property type="match status" value="1"/>
</dbReference>
<evidence type="ECO:0000313" key="4">
    <source>
        <dbReference type="RefSeq" id="XP_025033414.1"/>
    </source>
</evidence>
<dbReference type="PROSITE" id="PS51089">
    <property type="entry name" value="HP"/>
    <property type="match status" value="1"/>
</dbReference>
<dbReference type="GeneID" id="112543401"/>
<proteinExistence type="predicted"/>
<dbReference type="RefSeq" id="XP_025033414.1">
    <property type="nucleotide sequence ID" value="XM_025177646.1"/>
</dbReference>
<dbReference type="GO" id="GO:0030032">
    <property type="term" value="P:lamellipodium assembly"/>
    <property type="evidence" value="ECO:0007669"/>
    <property type="project" value="TreeGrafter"/>
</dbReference>
<dbReference type="InterPro" id="IPR051618">
    <property type="entry name" value="Actin-binding_LIM"/>
</dbReference>
<protein>
    <submittedName>
        <fullName evidence="4">Villin-like protein</fullName>
    </submittedName>
</protein>
<dbReference type="GO" id="GO:0051015">
    <property type="term" value="F:actin filament binding"/>
    <property type="evidence" value="ECO:0007669"/>
    <property type="project" value="TreeGrafter"/>
</dbReference>
<dbReference type="Gene3D" id="1.10.950.10">
    <property type="entry name" value="Villin headpiece domain"/>
    <property type="match status" value="1"/>
</dbReference>
<dbReference type="KEGG" id="pbi:112543401"/>
<gene>
    <name evidence="4" type="primary">LOC112543401</name>
</gene>
<dbReference type="PANTHER" id="PTHR24213:SF9">
    <property type="entry name" value="UNCOORDINATED 115A, ISOFORM B-RELATED"/>
    <property type="match status" value="1"/>
</dbReference>
<reference evidence="4" key="1">
    <citation type="submission" date="2025-08" db="UniProtKB">
        <authorList>
            <consortium name="RefSeq"/>
        </authorList>
    </citation>
    <scope>IDENTIFICATION</scope>
    <source>
        <tissue evidence="4">Liver</tissue>
    </source>
</reference>
<feature type="region of interest" description="Disordered" evidence="1">
    <location>
        <begin position="32"/>
        <end position="58"/>
    </location>
</feature>